<keyword evidence="2" id="KW-0805">Transcription regulation</keyword>
<dbReference type="EMBL" id="CP001622">
    <property type="protein sequence ID" value="ACS54840.1"/>
    <property type="molecule type" value="Genomic_DNA"/>
</dbReference>
<keyword evidence="4" id="KW-0804">Transcription</keyword>
<dbReference type="Pfam" id="PF00126">
    <property type="entry name" value="HTH_1"/>
    <property type="match status" value="1"/>
</dbReference>
<dbReference type="InterPro" id="IPR000847">
    <property type="entry name" value="LysR_HTH_N"/>
</dbReference>
<evidence type="ECO:0000256" key="2">
    <source>
        <dbReference type="ARBA" id="ARBA00023015"/>
    </source>
</evidence>
<dbReference type="PRINTS" id="PR00039">
    <property type="entry name" value="HTHLYSR"/>
</dbReference>
<dbReference type="SUPFAM" id="SSF46785">
    <property type="entry name" value="Winged helix' DNA-binding domain"/>
    <property type="match status" value="1"/>
</dbReference>
<proteinExistence type="inferred from homology"/>
<evidence type="ECO:0000313" key="7">
    <source>
        <dbReference type="Proteomes" id="UP000002256"/>
    </source>
</evidence>
<dbReference type="HOGENOM" id="CLU_039613_4_1_5"/>
<feature type="domain" description="HTH lysR-type" evidence="5">
    <location>
        <begin position="1"/>
        <end position="58"/>
    </location>
</feature>
<dbReference type="KEGG" id="rlg:Rleg_0535"/>
<evidence type="ECO:0000259" key="5">
    <source>
        <dbReference type="PROSITE" id="PS50931"/>
    </source>
</evidence>
<evidence type="ECO:0000256" key="4">
    <source>
        <dbReference type="ARBA" id="ARBA00023163"/>
    </source>
</evidence>
<evidence type="ECO:0000256" key="1">
    <source>
        <dbReference type="ARBA" id="ARBA00009437"/>
    </source>
</evidence>
<protein>
    <submittedName>
        <fullName evidence="6">Transcriptional regulator, LysR family</fullName>
    </submittedName>
</protein>
<dbReference type="GO" id="GO:0003700">
    <property type="term" value="F:DNA-binding transcription factor activity"/>
    <property type="evidence" value="ECO:0007669"/>
    <property type="project" value="InterPro"/>
</dbReference>
<dbReference type="InterPro" id="IPR036388">
    <property type="entry name" value="WH-like_DNA-bd_sf"/>
</dbReference>
<dbReference type="SUPFAM" id="SSF53850">
    <property type="entry name" value="Periplasmic binding protein-like II"/>
    <property type="match status" value="1"/>
</dbReference>
<dbReference type="Proteomes" id="UP000002256">
    <property type="component" value="Chromosome"/>
</dbReference>
<reference evidence="6 7" key="1">
    <citation type="journal article" date="2010" name="Stand. Genomic Sci.">
        <title>Complete genome sequence of Rhizobium leguminosarum bv. trifolii strain WSM1325, an effective microsymbiont of annual Mediterranean clovers.</title>
        <authorList>
            <person name="Reeve W."/>
            <person name="O'Hara G."/>
            <person name="Chain P."/>
            <person name="Ardley J."/>
            <person name="Brau L."/>
            <person name="Nandesena K."/>
            <person name="Tiwari R."/>
            <person name="Copeland A."/>
            <person name="Nolan M."/>
            <person name="Han C."/>
            <person name="Brettin T."/>
            <person name="Land M."/>
            <person name="Ovchinikova G."/>
            <person name="Ivanova N."/>
            <person name="Mavromatis K."/>
            <person name="Markowitz V."/>
            <person name="Kyrpides N."/>
            <person name="Melino V."/>
            <person name="Denton M."/>
            <person name="Yates R."/>
            <person name="Howieson J."/>
        </authorList>
    </citation>
    <scope>NUCLEOTIDE SEQUENCE [LARGE SCALE GENOMIC DNA]</scope>
    <source>
        <strain evidence="6 7">WSM1325</strain>
    </source>
</reference>
<evidence type="ECO:0000313" key="6">
    <source>
        <dbReference type="EMBL" id="ACS54840.1"/>
    </source>
</evidence>
<dbReference type="GO" id="GO:0000976">
    <property type="term" value="F:transcription cis-regulatory region binding"/>
    <property type="evidence" value="ECO:0007669"/>
    <property type="project" value="TreeGrafter"/>
</dbReference>
<dbReference type="InterPro" id="IPR036390">
    <property type="entry name" value="WH_DNA-bd_sf"/>
</dbReference>
<dbReference type="PANTHER" id="PTHR30126:SF2">
    <property type="entry name" value="HTH-TYPE TRANSCRIPTIONAL REGULATOR YJIE"/>
    <property type="match status" value="1"/>
</dbReference>
<name>C6B2M0_RHILS</name>
<evidence type="ECO:0000256" key="3">
    <source>
        <dbReference type="ARBA" id="ARBA00023125"/>
    </source>
</evidence>
<dbReference type="CDD" id="cd05466">
    <property type="entry name" value="PBP2_LTTR_substrate"/>
    <property type="match status" value="1"/>
</dbReference>
<accession>C6B2M0</accession>
<comment type="similarity">
    <text evidence="1">Belongs to the LysR transcriptional regulatory family.</text>
</comment>
<gene>
    <name evidence="6" type="ordered locus">Rleg_0535</name>
</gene>
<sequence length="301" mass="33808">MELGWLEDFMELAAVRNFSTAAAARHVTQPAFSRRIRALENWIGAALIDRSSYPVRLTNAGETFLESSRELMREIYRVRDECRQQARAGIEVLTFSALHTIALSIFPDLLTSVEQRTGPFITRMHATDFYDCVESLALGRCDIAFCYSHEFGPPVLQTGQFSSKVIRIDPFHLVSKADQRGNPVIDLATWPGNEDMPLVAYSSDCFLGKVQTQLMLDMQKTGRSFRVTYENSMSESVKRMILAGKGIGWLPESSATREIERNELCIVDARQAEVTLNVLAIRKQGSGSAALERFWSNLQGL</sequence>
<dbReference type="InterPro" id="IPR005119">
    <property type="entry name" value="LysR_subst-bd"/>
</dbReference>
<dbReference type="PANTHER" id="PTHR30126">
    <property type="entry name" value="HTH-TYPE TRANSCRIPTIONAL REGULATOR"/>
    <property type="match status" value="1"/>
</dbReference>
<dbReference type="Pfam" id="PF03466">
    <property type="entry name" value="LysR_substrate"/>
    <property type="match status" value="1"/>
</dbReference>
<keyword evidence="3" id="KW-0238">DNA-binding</keyword>
<dbReference type="PROSITE" id="PS50931">
    <property type="entry name" value="HTH_LYSR"/>
    <property type="match status" value="1"/>
</dbReference>
<organism evidence="6 7">
    <name type="scientific">Rhizobium leguminosarum bv. trifolii (strain WSM1325)</name>
    <dbReference type="NCBI Taxonomy" id="395491"/>
    <lineage>
        <taxon>Bacteria</taxon>
        <taxon>Pseudomonadati</taxon>
        <taxon>Pseudomonadota</taxon>
        <taxon>Alphaproteobacteria</taxon>
        <taxon>Hyphomicrobiales</taxon>
        <taxon>Rhizobiaceae</taxon>
        <taxon>Rhizobium/Agrobacterium group</taxon>
        <taxon>Rhizobium</taxon>
    </lineage>
</organism>
<dbReference type="AlphaFoldDB" id="C6B2M0"/>
<dbReference type="Gene3D" id="3.40.190.10">
    <property type="entry name" value="Periplasmic binding protein-like II"/>
    <property type="match status" value="2"/>
</dbReference>
<dbReference type="Gene3D" id="1.10.10.10">
    <property type="entry name" value="Winged helix-like DNA-binding domain superfamily/Winged helix DNA-binding domain"/>
    <property type="match status" value="1"/>
</dbReference>